<dbReference type="Gene3D" id="1.10.1530.10">
    <property type="match status" value="1"/>
</dbReference>
<keyword evidence="2" id="KW-0560">Oxidoreductase</keyword>
<dbReference type="Pfam" id="PF02615">
    <property type="entry name" value="Ldh_2"/>
    <property type="match status" value="1"/>
</dbReference>
<dbReference type="InterPro" id="IPR043143">
    <property type="entry name" value="Mal/L-sulf/L-lact_DH-like_NADP"/>
</dbReference>
<accession>A0A069PUE2</accession>
<dbReference type="Proteomes" id="UP000027466">
    <property type="component" value="Unassembled WGS sequence"/>
</dbReference>
<comment type="caution">
    <text evidence="3">The sequence shown here is derived from an EMBL/GenBank/DDBJ whole genome shotgun (WGS) entry which is preliminary data.</text>
</comment>
<dbReference type="GO" id="GO:0016491">
    <property type="term" value="F:oxidoreductase activity"/>
    <property type="evidence" value="ECO:0007669"/>
    <property type="project" value="UniProtKB-KW"/>
</dbReference>
<dbReference type="InterPro" id="IPR036111">
    <property type="entry name" value="Mal/L-sulfo/L-lacto_DH-like_sf"/>
</dbReference>
<evidence type="ECO:0000256" key="2">
    <source>
        <dbReference type="ARBA" id="ARBA00023002"/>
    </source>
</evidence>
<protein>
    <submittedName>
        <fullName evidence="3">Lactate dehydrogenase</fullName>
    </submittedName>
</protein>
<dbReference type="SUPFAM" id="SSF89733">
    <property type="entry name" value="L-sulfolactate dehydrogenase-like"/>
    <property type="match status" value="1"/>
</dbReference>
<reference evidence="3 4" key="1">
    <citation type="submission" date="2014-03" db="EMBL/GenBank/DDBJ databases">
        <title>Draft Genome Sequences of Four Burkholderia Strains.</title>
        <authorList>
            <person name="Liu X.Y."/>
            <person name="Li C.X."/>
            <person name="Xu J.H."/>
        </authorList>
    </citation>
    <scope>NUCLEOTIDE SEQUENCE [LARGE SCALE GENOMIC DNA]</scope>
    <source>
        <strain evidence="3 4">DSM 50014</strain>
    </source>
</reference>
<comment type="similarity">
    <text evidence="1">Belongs to the LDH2/MDH2 oxidoreductase family.</text>
</comment>
<evidence type="ECO:0000256" key="1">
    <source>
        <dbReference type="ARBA" id="ARBA00006056"/>
    </source>
</evidence>
<sequence>MAMEPIRYDASALFDYAADLLCKAGLASGHAQSVARTLVDGDLLGHDTHGLALLPGYLKELEQGAMTREGSPHIVSDYPAALLWDGRRLPGPALVHAGIDALAPRARELGSATLVIRRSHHIACLAAYLLRATEMNLVMMLASSDPSVQSVAPFGGTRALFTPNPIALGIPTSTTPILIDISSSITTNAMSARYHQNGRLFDERWMIDAQGNATHDPGVLFADPPGTILPLGGLSAGHKGFGLALMIEALTGGLAGFGRADPHEGWGATVFMTLHDPDAFGGIEAFQRQMAWLSDACRSNPPRVMDDPVRLPGDRAMARRAEQLAHGVRLHPAIRAPLEACGARYDVFFPEAQAA</sequence>
<dbReference type="EMBL" id="JFHC01000033">
    <property type="protein sequence ID" value="KDR40946.1"/>
    <property type="molecule type" value="Genomic_DNA"/>
</dbReference>
<dbReference type="InterPro" id="IPR043144">
    <property type="entry name" value="Mal/L-sulf/L-lact_DH-like_ah"/>
</dbReference>
<name>A0A069PUE2_9BURK</name>
<dbReference type="InterPro" id="IPR003767">
    <property type="entry name" value="Malate/L-lactate_DH-like"/>
</dbReference>
<dbReference type="Gene3D" id="3.30.1370.60">
    <property type="entry name" value="Hypothetical oxidoreductase yiak, domain 2"/>
    <property type="match status" value="1"/>
</dbReference>
<dbReference type="PANTHER" id="PTHR11091:SF0">
    <property type="entry name" value="MALATE DEHYDROGENASE"/>
    <property type="match status" value="1"/>
</dbReference>
<dbReference type="STRING" id="60547.GCA_000751215_00423"/>
<dbReference type="PANTHER" id="PTHR11091">
    <property type="entry name" value="OXIDOREDUCTASE-RELATED"/>
    <property type="match status" value="1"/>
</dbReference>
<proteinExistence type="inferred from homology"/>
<dbReference type="RefSeq" id="WP_035925147.1">
    <property type="nucleotide sequence ID" value="NZ_CADFFX010000029.1"/>
</dbReference>
<gene>
    <name evidence="3" type="ORF">BG61_21600</name>
</gene>
<evidence type="ECO:0000313" key="4">
    <source>
        <dbReference type="Proteomes" id="UP000027466"/>
    </source>
</evidence>
<keyword evidence="4" id="KW-1185">Reference proteome</keyword>
<organism evidence="3 4">
    <name type="scientific">Caballeronia glathei</name>
    <dbReference type="NCBI Taxonomy" id="60547"/>
    <lineage>
        <taxon>Bacteria</taxon>
        <taxon>Pseudomonadati</taxon>
        <taxon>Pseudomonadota</taxon>
        <taxon>Betaproteobacteria</taxon>
        <taxon>Burkholderiales</taxon>
        <taxon>Burkholderiaceae</taxon>
        <taxon>Caballeronia</taxon>
    </lineage>
</organism>
<evidence type="ECO:0000313" key="3">
    <source>
        <dbReference type="EMBL" id="KDR40946.1"/>
    </source>
</evidence>
<dbReference type="AlphaFoldDB" id="A0A069PUE2"/>